<evidence type="ECO:0000313" key="2">
    <source>
        <dbReference type="EMBL" id="MPC91252.1"/>
    </source>
</evidence>
<reference evidence="2 3" key="1">
    <citation type="submission" date="2019-05" db="EMBL/GenBank/DDBJ databases">
        <title>Another draft genome of Portunus trituberculatus and its Hox gene families provides insights of decapod evolution.</title>
        <authorList>
            <person name="Jeong J.-H."/>
            <person name="Song I."/>
            <person name="Kim S."/>
            <person name="Choi T."/>
            <person name="Kim D."/>
            <person name="Ryu S."/>
            <person name="Kim W."/>
        </authorList>
    </citation>
    <scope>NUCLEOTIDE SEQUENCE [LARGE SCALE GENOMIC DNA]</scope>
    <source>
        <tissue evidence="2">Muscle</tissue>
    </source>
</reference>
<protein>
    <submittedName>
        <fullName evidence="2">Uncharacterized protein</fullName>
    </submittedName>
</protein>
<gene>
    <name evidence="2" type="ORF">E2C01_086276</name>
</gene>
<dbReference type="EMBL" id="VSRR010087119">
    <property type="protein sequence ID" value="MPC91252.1"/>
    <property type="molecule type" value="Genomic_DNA"/>
</dbReference>
<keyword evidence="3" id="KW-1185">Reference proteome</keyword>
<feature type="region of interest" description="Disordered" evidence="1">
    <location>
        <begin position="30"/>
        <end position="62"/>
    </location>
</feature>
<proteinExistence type="predicted"/>
<evidence type="ECO:0000313" key="3">
    <source>
        <dbReference type="Proteomes" id="UP000324222"/>
    </source>
</evidence>
<dbReference type="AlphaFoldDB" id="A0A5B7J503"/>
<comment type="caution">
    <text evidence="2">The sequence shown here is derived from an EMBL/GenBank/DDBJ whole genome shotgun (WGS) entry which is preliminary data.</text>
</comment>
<organism evidence="2 3">
    <name type="scientific">Portunus trituberculatus</name>
    <name type="common">Swimming crab</name>
    <name type="synonym">Neptunus trituberculatus</name>
    <dbReference type="NCBI Taxonomy" id="210409"/>
    <lineage>
        <taxon>Eukaryota</taxon>
        <taxon>Metazoa</taxon>
        <taxon>Ecdysozoa</taxon>
        <taxon>Arthropoda</taxon>
        <taxon>Crustacea</taxon>
        <taxon>Multicrustacea</taxon>
        <taxon>Malacostraca</taxon>
        <taxon>Eumalacostraca</taxon>
        <taxon>Eucarida</taxon>
        <taxon>Decapoda</taxon>
        <taxon>Pleocyemata</taxon>
        <taxon>Brachyura</taxon>
        <taxon>Eubrachyura</taxon>
        <taxon>Portunoidea</taxon>
        <taxon>Portunidae</taxon>
        <taxon>Portuninae</taxon>
        <taxon>Portunus</taxon>
    </lineage>
</organism>
<feature type="compositionally biased region" description="Polar residues" evidence="1">
    <location>
        <begin position="50"/>
        <end position="62"/>
    </location>
</feature>
<evidence type="ECO:0000256" key="1">
    <source>
        <dbReference type="SAM" id="MobiDB-lite"/>
    </source>
</evidence>
<name>A0A5B7J503_PORTR</name>
<dbReference type="Proteomes" id="UP000324222">
    <property type="component" value="Unassembled WGS sequence"/>
</dbReference>
<accession>A0A5B7J503</accession>
<sequence length="62" mass="6685">MAVTAAATATISTVPLTCLLSRLPRGRPLSSHIVTKGRLPHTGHAGQPPHFQNLTIQRRTTF</sequence>